<keyword evidence="11" id="KW-1185">Reference proteome</keyword>
<feature type="domain" description="Tudor" evidence="9">
    <location>
        <begin position="985"/>
        <end position="1043"/>
    </location>
</feature>
<feature type="compositionally biased region" description="Basic and acidic residues" evidence="7">
    <location>
        <begin position="478"/>
        <end position="508"/>
    </location>
</feature>
<dbReference type="PANTHER" id="PTHR22948">
    <property type="entry name" value="TUDOR DOMAIN CONTAINING PROTEIN"/>
    <property type="match status" value="1"/>
</dbReference>
<keyword evidence="3" id="KW-0862">Zinc</keyword>
<protein>
    <submittedName>
        <fullName evidence="12">Uncharacterized protein LOC105432843 isoform X1</fullName>
    </submittedName>
</protein>
<dbReference type="Gene3D" id="6.10.140.2220">
    <property type="match status" value="1"/>
</dbReference>
<dbReference type="PROSITE" id="PS50304">
    <property type="entry name" value="TUDOR"/>
    <property type="match status" value="2"/>
</dbReference>
<dbReference type="Gene3D" id="2.40.50.90">
    <property type="match status" value="2"/>
</dbReference>
<feature type="compositionally biased region" description="Polar residues" evidence="7">
    <location>
        <begin position="509"/>
        <end position="531"/>
    </location>
</feature>
<dbReference type="GO" id="GO:0008270">
    <property type="term" value="F:zinc ion binding"/>
    <property type="evidence" value="ECO:0007669"/>
    <property type="project" value="UniProtKB-KW"/>
</dbReference>
<feature type="compositionally biased region" description="Polar residues" evidence="7">
    <location>
        <begin position="385"/>
        <end position="399"/>
    </location>
</feature>
<evidence type="ECO:0000256" key="6">
    <source>
        <dbReference type="PROSITE-ProRule" id="PRU00176"/>
    </source>
</evidence>
<evidence type="ECO:0000256" key="1">
    <source>
        <dbReference type="ARBA" id="ARBA00022723"/>
    </source>
</evidence>
<dbReference type="GeneID" id="105432843"/>
<dbReference type="Proteomes" id="UP000504615">
    <property type="component" value="Unplaced"/>
</dbReference>
<dbReference type="PROSITE" id="PS50865">
    <property type="entry name" value="ZF_MYND_2"/>
    <property type="match status" value="1"/>
</dbReference>
<dbReference type="CDD" id="cd00590">
    <property type="entry name" value="RRM_SF"/>
    <property type="match status" value="1"/>
</dbReference>
<dbReference type="Gene3D" id="2.30.30.140">
    <property type="match status" value="4"/>
</dbReference>
<keyword evidence="1" id="KW-0479">Metal-binding</keyword>
<dbReference type="KEGG" id="pbar:105432843"/>
<dbReference type="PANTHER" id="PTHR22948:SF76">
    <property type="entry name" value="FI20010P1-RELATED"/>
    <property type="match status" value="1"/>
</dbReference>
<keyword evidence="4 6" id="KW-0694">RNA-binding</keyword>
<organism evidence="11 12">
    <name type="scientific">Pogonomyrmex barbatus</name>
    <name type="common">red harvester ant</name>
    <dbReference type="NCBI Taxonomy" id="144034"/>
    <lineage>
        <taxon>Eukaryota</taxon>
        <taxon>Metazoa</taxon>
        <taxon>Ecdysozoa</taxon>
        <taxon>Arthropoda</taxon>
        <taxon>Hexapoda</taxon>
        <taxon>Insecta</taxon>
        <taxon>Pterygota</taxon>
        <taxon>Neoptera</taxon>
        <taxon>Endopterygota</taxon>
        <taxon>Hymenoptera</taxon>
        <taxon>Apocrita</taxon>
        <taxon>Aculeata</taxon>
        <taxon>Formicoidea</taxon>
        <taxon>Formicidae</taxon>
        <taxon>Myrmicinae</taxon>
        <taxon>Pogonomyrmex</taxon>
    </lineage>
</organism>
<dbReference type="Pfam" id="PF00567">
    <property type="entry name" value="TUDOR"/>
    <property type="match status" value="4"/>
</dbReference>
<feature type="compositionally biased region" description="Polar residues" evidence="7">
    <location>
        <begin position="466"/>
        <end position="477"/>
    </location>
</feature>
<evidence type="ECO:0000256" key="7">
    <source>
        <dbReference type="SAM" id="MobiDB-lite"/>
    </source>
</evidence>
<evidence type="ECO:0000259" key="8">
    <source>
        <dbReference type="PROSITE" id="PS50102"/>
    </source>
</evidence>
<dbReference type="Gene3D" id="3.30.70.330">
    <property type="match status" value="1"/>
</dbReference>
<dbReference type="InterPro" id="IPR050621">
    <property type="entry name" value="Tudor_domain_containing"/>
</dbReference>
<evidence type="ECO:0000259" key="9">
    <source>
        <dbReference type="PROSITE" id="PS50304"/>
    </source>
</evidence>
<feature type="compositionally biased region" description="Polar residues" evidence="7">
    <location>
        <begin position="423"/>
        <end position="439"/>
    </location>
</feature>
<dbReference type="CDD" id="cd20379">
    <property type="entry name" value="Tudor_dTUD-like"/>
    <property type="match status" value="1"/>
</dbReference>
<dbReference type="InterPro" id="IPR002893">
    <property type="entry name" value="Znf_MYND"/>
</dbReference>
<accession>A0A6I9WQQ1</accession>
<dbReference type="InterPro" id="IPR000504">
    <property type="entry name" value="RRM_dom"/>
</dbReference>
<evidence type="ECO:0000313" key="12">
    <source>
        <dbReference type="RefSeq" id="XP_011646108.1"/>
    </source>
</evidence>
<dbReference type="PROSITE" id="PS50102">
    <property type="entry name" value="RRM"/>
    <property type="match status" value="1"/>
</dbReference>
<evidence type="ECO:0000313" key="11">
    <source>
        <dbReference type="Proteomes" id="UP000504615"/>
    </source>
</evidence>
<evidence type="ECO:0000256" key="2">
    <source>
        <dbReference type="ARBA" id="ARBA00022771"/>
    </source>
</evidence>
<dbReference type="SUPFAM" id="SSF54928">
    <property type="entry name" value="RNA-binding domain, RBD"/>
    <property type="match status" value="1"/>
</dbReference>
<sequence length="1311" mass="151086">MLLLSILWKVNCSLLYSNHSVVFERLENSFLRNIYTTYRKERGRILRRKKLYKRELIHNMAYFNDMNIEPIVDRTDAEYTIYVNNLPIELNKDAIRDIFSQYGKILGMFHPCNANWAYITYESFREAELAIRELNDKRPLYLKIALAKNRSSMKEEVPEKSNISEISEKPKIVNVEESPSVQNDIKYQGMGRGQLLNSTRKPAIPHRYADGESSSLPSSSQIFQEIEDPFAKTNRLWTRGVINVTPDGKRHVSLGRGYTLYEFPEPDPKIEEYITTVHEQRKNGLYECSKDKFKNEVYKCIVCSIKTNKFCEKCYTHYCSKACQVKDWSRHQAECNRIPALVEEIDTNMSLLQINQGMNQMKRTSYMNDEIIKSNDVKLRRPNTFNGIQAENSNNTNRNDSMHRSNAEGSSVNGIEDKYLSAQRDNNVSQTKMTDLSTNVDKELSQYRLHRYDTNENTDQSRKSDTYSATSSSNQNYDRQDDLNKTSMKKRLDYDVNVRKKTCNDDKSQSYQRNGFQSDNSSFNNNKGKINRQKVSNDISVNDDLDFYKDTHLSKTKFITVEIIITLNSDEYWIYKLEDREARKDLMIELQNVAVRSRNVQPIIGEIYGVLYEGLWHRAMVISLRPTKVHFIDFGNDEILDEAAEIKDIGNLIKAPKFARKIRLANGTSYKYRNLKEDEQISVRMLSIDAEKTITVEVQEQSTTVSSRAVESTSKDVAKKIVPQEKENSQVSSNKSTNIAIPIPNILDACADLLIQERIFELPIEGYIEIHELIQKDVYGATFCPIVYNAMIETILSEMQDECKKEQLRSANYKPKIEELVCGKFKDGWYRGYVLACPLTSSNLRIIAVDEGRVLSVDKIVACPEKFLDICAFGIMCEINDFTLSQGEIYEFKAIFKKQSQESLQINIIINSQVKNAMVKPCKYFTNLPIRLSSELKNGSKICLTSYRNHYHMFARSLDEVEVEYYNDIMQRVALCARTAPHLSKPPNNFDQVIAPYEDENRYRAMVLEVNSDKVKIIYTDFGNIGEINVKDLQLMPQDLILQRYCSTKIFLKDVPRDVPSNQEVDAYLRNLTGNEIPLTCTYEGASPKDGVCLTMPTGECVNNKLKELLIPRWKKEEDHTCYMFDNIEFASLGRVGDTVKAVVLDSSTDPTMYMLGPADTDLITHIFEVMPALLKEYCDKTEYYIPRMQELCLALYEEAWYRAVCLNPTESDTTSKIFFLDWGNTELVEHKNIRIMPKDFITPEALANMCTIVNLAPVDNGNYSADVQKKITELVVPSKSITIKIVEHEKNTYKIELPDVRAELIKCGLV</sequence>
<dbReference type="InterPro" id="IPR012677">
    <property type="entry name" value="Nucleotide-bd_a/b_plait_sf"/>
</dbReference>
<dbReference type="Pfam" id="PF00076">
    <property type="entry name" value="RRM_1"/>
    <property type="match status" value="1"/>
</dbReference>
<feature type="domain" description="Tudor" evidence="9">
    <location>
        <begin position="1186"/>
        <end position="1244"/>
    </location>
</feature>
<dbReference type="GO" id="GO:0003723">
    <property type="term" value="F:RNA binding"/>
    <property type="evidence" value="ECO:0007669"/>
    <property type="project" value="UniProtKB-UniRule"/>
</dbReference>
<feature type="domain" description="MYND-type" evidence="10">
    <location>
        <begin position="300"/>
        <end position="335"/>
    </location>
</feature>
<reference evidence="12" key="1">
    <citation type="submission" date="2025-08" db="UniProtKB">
        <authorList>
            <consortium name="RefSeq"/>
        </authorList>
    </citation>
    <scope>IDENTIFICATION</scope>
</reference>
<dbReference type="CTD" id="42695"/>
<dbReference type="InterPro" id="IPR002999">
    <property type="entry name" value="Tudor"/>
</dbReference>
<dbReference type="GO" id="GO:0005737">
    <property type="term" value="C:cytoplasm"/>
    <property type="evidence" value="ECO:0007669"/>
    <property type="project" value="UniProtKB-ARBA"/>
</dbReference>
<feature type="domain" description="RRM" evidence="8">
    <location>
        <begin position="79"/>
        <end position="147"/>
    </location>
</feature>
<dbReference type="SUPFAM" id="SSF63748">
    <property type="entry name" value="Tudor/PWWP/MBT"/>
    <property type="match status" value="4"/>
</dbReference>
<gene>
    <name evidence="12" type="primary">LOC105432843</name>
</gene>
<dbReference type="Pfam" id="PF01753">
    <property type="entry name" value="zf-MYND"/>
    <property type="match status" value="1"/>
</dbReference>
<dbReference type="OrthoDB" id="10023235at2759"/>
<dbReference type="RefSeq" id="XP_011646108.1">
    <property type="nucleotide sequence ID" value="XM_011647806.2"/>
</dbReference>
<evidence type="ECO:0000256" key="3">
    <source>
        <dbReference type="ARBA" id="ARBA00022833"/>
    </source>
</evidence>
<keyword evidence="2 5" id="KW-0863">Zinc-finger</keyword>
<dbReference type="SUPFAM" id="SSF144232">
    <property type="entry name" value="HIT/MYND zinc finger-like"/>
    <property type="match status" value="1"/>
</dbReference>
<proteinExistence type="predicted"/>
<feature type="region of interest" description="Disordered" evidence="7">
    <location>
        <begin position="385"/>
        <end position="531"/>
    </location>
</feature>
<dbReference type="SMART" id="SM00360">
    <property type="entry name" value="RRM"/>
    <property type="match status" value="1"/>
</dbReference>
<name>A0A6I9WQQ1_9HYME</name>
<feature type="compositionally biased region" description="Basic and acidic residues" evidence="7">
    <location>
        <begin position="440"/>
        <end position="465"/>
    </location>
</feature>
<evidence type="ECO:0000259" key="10">
    <source>
        <dbReference type="PROSITE" id="PS50865"/>
    </source>
</evidence>
<evidence type="ECO:0000256" key="4">
    <source>
        <dbReference type="ARBA" id="ARBA00022884"/>
    </source>
</evidence>
<dbReference type="InterPro" id="IPR035979">
    <property type="entry name" value="RBD_domain_sf"/>
</dbReference>
<dbReference type="InterPro" id="IPR035437">
    <property type="entry name" value="SNase_OB-fold_sf"/>
</dbReference>
<evidence type="ECO:0000256" key="5">
    <source>
        <dbReference type="PROSITE-ProRule" id="PRU00134"/>
    </source>
</evidence>
<dbReference type="SMART" id="SM00333">
    <property type="entry name" value="TUDOR"/>
    <property type="match status" value="3"/>
</dbReference>